<organism evidence="3 4">
    <name type="scientific">Aquila chrysaetos chrysaetos</name>
    <dbReference type="NCBI Taxonomy" id="223781"/>
    <lineage>
        <taxon>Eukaryota</taxon>
        <taxon>Metazoa</taxon>
        <taxon>Chordata</taxon>
        <taxon>Craniata</taxon>
        <taxon>Vertebrata</taxon>
        <taxon>Euteleostomi</taxon>
        <taxon>Archelosauria</taxon>
        <taxon>Archosauria</taxon>
        <taxon>Dinosauria</taxon>
        <taxon>Saurischia</taxon>
        <taxon>Theropoda</taxon>
        <taxon>Coelurosauria</taxon>
        <taxon>Aves</taxon>
        <taxon>Neognathae</taxon>
        <taxon>Neoaves</taxon>
        <taxon>Telluraves</taxon>
        <taxon>Accipitrimorphae</taxon>
        <taxon>Accipitriformes</taxon>
        <taxon>Accipitridae</taxon>
        <taxon>Accipitrinae</taxon>
        <taxon>Aquila</taxon>
    </lineage>
</organism>
<keyword evidence="4" id="KW-1185">Reference proteome</keyword>
<keyword evidence="2" id="KW-0732">Signal</keyword>
<accession>A0A663E310</accession>
<evidence type="ECO:0000256" key="2">
    <source>
        <dbReference type="SAM" id="SignalP"/>
    </source>
</evidence>
<feature type="signal peptide" evidence="2">
    <location>
        <begin position="1"/>
        <end position="19"/>
    </location>
</feature>
<evidence type="ECO:0000256" key="1">
    <source>
        <dbReference type="SAM" id="MobiDB-lite"/>
    </source>
</evidence>
<evidence type="ECO:0000313" key="3">
    <source>
        <dbReference type="Ensembl" id="ENSACCP00020006401.1"/>
    </source>
</evidence>
<dbReference type="Ensembl" id="ENSACCT00020006669.1">
    <property type="protein sequence ID" value="ENSACCP00020006401.1"/>
    <property type="gene ID" value="ENSACCG00020004375.1"/>
</dbReference>
<protein>
    <submittedName>
        <fullName evidence="3">Uncharacterized protein</fullName>
    </submittedName>
</protein>
<reference evidence="3" key="2">
    <citation type="submission" date="2025-09" db="UniProtKB">
        <authorList>
            <consortium name="Ensembl"/>
        </authorList>
    </citation>
    <scope>IDENTIFICATION</scope>
</reference>
<name>A0A663E310_AQUCH</name>
<feature type="chain" id="PRO_5025456509" evidence="2">
    <location>
        <begin position="20"/>
        <end position="117"/>
    </location>
</feature>
<dbReference type="InParanoid" id="A0A663E310"/>
<proteinExistence type="predicted"/>
<dbReference type="AlphaFoldDB" id="A0A663E310"/>
<sequence length="117" mass="12492">QKNSFELGVCFLPLLKVLLQPSPLFRWGVPSSVRSPTMPAFPSAAPRSPGTRLPSTATHLGGPKASYREETRSLRGRAAEKRLIQGLLKPCSFSAAADPHPSLRACVCGAPLPDTSQ</sequence>
<feature type="region of interest" description="Disordered" evidence="1">
    <location>
        <begin position="37"/>
        <end position="72"/>
    </location>
</feature>
<reference evidence="3" key="1">
    <citation type="submission" date="2025-08" db="UniProtKB">
        <authorList>
            <consortium name="Ensembl"/>
        </authorList>
    </citation>
    <scope>IDENTIFICATION</scope>
</reference>
<dbReference type="Proteomes" id="UP000472275">
    <property type="component" value="Chromosome 10"/>
</dbReference>
<evidence type="ECO:0000313" key="4">
    <source>
        <dbReference type="Proteomes" id="UP000472275"/>
    </source>
</evidence>